<dbReference type="InterPro" id="IPR050426">
    <property type="entry name" value="Glycosyltransferase_28"/>
</dbReference>
<comment type="similarity">
    <text evidence="1">Belongs to the glycosyltransferase 28 family.</text>
</comment>
<name>A0ABN3WAE6_9ACTN</name>
<evidence type="ECO:0000313" key="8">
    <source>
        <dbReference type="Proteomes" id="UP001500831"/>
    </source>
</evidence>
<protein>
    <submittedName>
        <fullName evidence="7">DUF1205 domain-containing protein</fullName>
    </submittedName>
</protein>
<proteinExistence type="inferred from homology"/>
<keyword evidence="8" id="KW-1185">Reference proteome</keyword>
<dbReference type="CDD" id="cd03784">
    <property type="entry name" value="GT1_Gtf-like"/>
    <property type="match status" value="1"/>
</dbReference>
<dbReference type="RefSeq" id="WP_344980788.1">
    <property type="nucleotide sequence ID" value="NZ_BAAAVI010000082.1"/>
</dbReference>
<dbReference type="Pfam" id="PF21036">
    <property type="entry name" value="EryCIII-like_N"/>
    <property type="match status" value="1"/>
</dbReference>
<feature type="domain" description="Erythromycin biosynthesis protein CIII-like N-terminal" evidence="6">
    <location>
        <begin position="22"/>
        <end position="256"/>
    </location>
</feature>
<keyword evidence="3" id="KW-0808">Transferase</keyword>
<sequence>MRVLFFTPPARVHIFAQVPMAWALRAAGHEVHVANRPNMMDDVTRAGLAAVPVGPPFDPGAYIREEKQESLPWESWQEVLEFAELRPERLTYDYMHAVHTAWTLVFQGISPPEVMDDLVGFARAWRPDLVVWDTLAYAGPVAARACGAAHARLMFGLDVIGRMRERYLDAVRRRPAELREDPLEEWLGPVLERYGCAFGEDMVMGQWTVDPLPSSMRLAVDHHYVPVRHVPYHGPATVPGWLREPPVRRRVCLTLGLSVREVLGGDRVSIGDLLEAVADLDAEVVATLNADQLAGVSRVPDNVRVVDFVPLNELLPSCSAIIHQGGFGTLQAALTHGIPQVVLPPRAGDWDSRIWARRVQDAGAGLSVPDARKVTAGEVRDMLARVLGEPSFAAGAARLRTEMLGTPAPRDVVPVLEQLTALGRS</sequence>
<dbReference type="InterPro" id="IPR048284">
    <property type="entry name" value="EryCIII-like_N"/>
</dbReference>
<dbReference type="SUPFAM" id="SSF53756">
    <property type="entry name" value="UDP-Glycosyltransferase/glycogen phosphorylase"/>
    <property type="match status" value="1"/>
</dbReference>
<dbReference type="NCBIfam" id="TIGR04516">
    <property type="entry name" value="glycosyl_450act"/>
    <property type="match status" value="1"/>
</dbReference>
<organism evidence="7 8">
    <name type="scientific">Streptosporangium fragile</name>
    <dbReference type="NCBI Taxonomy" id="46186"/>
    <lineage>
        <taxon>Bacteria</taxon>
        <taxon>Bacillati</taxon>
        <taxon>Actinomycetota</taxon>
        <taxon>Actinomycetes</taxon>
        <taxon>Streptosporangiales</taxon>
        <taxon>Streptosporangiaceae</taxon>
        <taxon>Streptosporangium</taxon>
    </lineage>
</organism>
<accession>A0ABN3WAE6</accession>
<keyword evidence="2" id="KW-0328">Glycosyltransferase</keyword>
<comment type="caution">
    <text evidence="7">The sequence shown here is derived from an EMBL/GenBank/DDBJ whole genome shotgun (WGS) entry which is preliminary data.</text>
</comment>
<gene>
    <name evidence="7" type="ORF">GCM10010517_71460</name>
</gene>
<evidence type="ECO:0000256" key="3">
    <source>
        <dbReference type="ARBA" id="ARBA00022679"/>
    </source>
</evidence>
<dbReference type="InterPro" id="IPR002213">
    <property type="entry name" value="UDP_glucos_trans"/>
</dbReference>
<dbReference type="InterPro" id="IPR030953">
    <property type="entry name" value="Glycosyl_450act"/>
</dbReference>
<dbReference type="PANTHER" id="PTHR48050:SF13">
    <property type="entry name" value="STEROL 3-BETA-GLUCOSYLTRANSFERASE UGT80A2"/>
    <property type="match status" value="1"/>
</dbReference>
<dbReference type="PANTHER" id="PTHR48050">
    <property type="entry name" value="STEROL 3-BETA-GLUCOSYLTRANSFERASE"/>
    <property type="match status" value="1"/>
</dbReference>
<keyword evidence="4" id="KW-0045">Antibiotic biosynthesis</keyword>
<evidence type="ECO:0000256" key="1">
    <source>
        <dbReference type="ARBA" id="ARBA00006962"/>
    </source>
</evidence>
<evidence type="ECO:0000259" key="6">
    <source>
        <dbReference type="Pfam" id="PF21036"/>
    </source>
</evidence>
<reference evidence="7 8" key="1">
    <citation type="journal article" date="2019" name="Int. J. Syst. Evol. Microbiol.">
        <title>The Global Catalogue of Microorganisms (GCM) 10K type strain sequencing project: providing services to taxonomists for standard genome sequencing and annotation.</title>
        <authorList>
            <consortium name="The Broad Institute Genomics Platform"/>
            <consortium name="The Broad Institute Genome Sequencing Center for Infectious Disease"/>
            <person name="Wu L."/>
            <person name="Ma J."/>
        </authorList>
    </citation>
    <scope>NUCLEOTIDE SEQUENCE [LARGE SCALE GENOMIC DNA]</scope>
    <source>
        <strain evidence="7 8">JCM 6242</strain>
    </source>
</reference>
<feature type="domain" description="Erythromycin biosynthesis protein CIII-like C-terminal" evidence="5">
    <location>
        <begin position="273"/>
        <end position="419"/>
    </location>
</feature>
<dbReference type="InterPro" id="IPR010610">
    <property type="entry name" value="EryCIII-like_C"/>
</dbReference>
<evidence type="ECO:0000256" key="4">
    <source>
        <dbReference type="ARBA" id="ARBA00023194"/>
    </source>
</evidence>
<evidence type="ECO:0000256" key="2">
    <source>
        <dbReference type="ARBA" id="ARBA00022676"/>
    </source>
</evidence>
<dbReference type="EMBL" id="BAAAVI010000082">
    <property type="protein sequence ID" value="GAA2905303.1"/>
    <property type="molecule type" value="Genomic_DNA"/>
</dbReference>
<dbReference type="Proteomes" id="UP001500831">
    <property type="component" value="Unassembled WGS sequence"/>
</dbReference>
<evidence type="ECO:0000313" key="7">
    <source>
        <dbReference type="EMBL" id="GAA2905303.1"/>
    </source>
</evidence>
<dbReference type="Pfam" id="PF06722">
    <property type="entry name" value="EryCIII-like_C"/>
    <property type="match status" value="1"/>
</dbReference>
<evidence type="ECO:0000259" key="5">
    <source>
        <dbReference type="Pfam" id="PF06722"/>
    </source>
</evidence>
<dbReference type="Gene3D" id="3.40.50.2000">
    <property type="entry name" value="Glycogen Phosphorylase B"/>
    <property type="match status" value="2"/>
</dbReference>